<proteinExistence type="predicted"/>
<gene>
    <name evidence="2" type="ORF">C4532_08155</name>
</gene>
<dbReference type="PANTHER" id="PTHR43591">
    <property type="entry name" value="METHYLTRANSFERASE"/>
    <property type="match status" value="1"/>
</dbReference>
<accession>A0A419F0B6</accession>
<dbReference type="Pfam" id="PF08241">
    <property type="entry name" value="Methyltransf_11"/>
    <property type="match status" value="1"/>
</dbReference>
<dbReference type="SUPFAM" id="SSF53335">
    <property type="entry name" value="S-adenosyl-L-methionine-dependent methyltransferases"/>
    <property type="match status" value="1"/>
</dbReference>
<comment type="caution">
    <text evidence="2">The sequence shown here is derived from an EMBL/GenBank/DDBJ whole genome shotgun (WGS) entry which is preliminary data.</text>
</comment>
<dbReference type="InterPro" id="IPR013216">
    <property type="entry name" value="Methyltransf_11"/>
</dbReference>
<feature type="domain" description="Methyltransferase type 11" evidence="1">
    <location>
        <begin position="109"/>
        <end position="206"/>
    </location>
</feature>
<dbReference type="PANTHER" id="PTHR43591:SF24">
    <property type="entry name" value="2-METHOXY-6-POLYPRENYL-1,4-BENZOQUINOL METHYLASE, MITOCHONDRIAL"/>
    <property type="match status" value="1"/>
</dbReference>
<dbReference type="Gene3D" id="3.40.50.150">
    <property type="entry name" value="Vaccinia Virus protein VP39"/>
    <property type="match status" value="1"/>
</dbReference>
<sequence>MFAQPLSCRRHKQDVTIERMQKSGQSLKERTAPGRTWKSAFDGKAFMQAREFLREHVRATREKHFGRTSEAEIDAICDAWMNDESNSRHRYDEMQKVIGSKLKECTILDVSSGCGTFVFYGLLNGYKVYGMEPESWKHEFNRLKAEERCYPKEWMSMFVAAVAEQMPFANDSFDIVSTYQTLEHVQDHKKCFAEFTRILKPGGALFMRFPDYRSTFEPHYRVPMLPLMNRSLMRLYLRFLRKPILGIDTINYITQDRAISVLKDDFEIVDLRLEGPYNKIRNRFGLRSTFLAKLSLILDCLNRAFRREVPVILVGIKRRT</sequence>
<evidence type="ECO:0000259" key="1">
    <source>
        <dbReference type="Pfam" id="PF08241"/>
    </source>
</evidence>
<keyword evidence="2" id="KW-0808">Transferase</keyword>
<dbReference type="AlphaFoldDB" id="A0A419F0B6"/>
<dbReference type="GO" id="GO:0008757">
    <property type="term" value="F:S-adenosylmethionine-dependent methyltransferase activity"/>
    <property type="evidence" value="ECO:0007669"/>
    <property type="project" value="InterPro"/>
</dbReference>
<dbReference type="CDD" id="cd02440">
    <property type="entry name" value="AdoMet_MTases"/>
    <property type="match status" value="1"/>
</dbReference>
<evidence type="ECO:0000313" key="3">
    <source>
        <dbReference type="Proteomes" id="UP000285961"/>
    </source>
</evidence>
<keyword evidence="2" id="KW-0489">Methyltransferase</keyword>
<organism evidence="2 3">
    <name type="scientific">Candidatus Abyssobacteria bacterium SURF_17</name>
    <dbReference type="NCBI Taxonomy" id="2093361"/>
    <lineage>
        <taxon>Bacteria</taxon>
        <taxon>Pseudomonadati</taxon>
        <taxon>Candidatus Hydrogenedentota</taxon>
        <taxon>Candidatus Abyssobacteria</taxon>
    </lineage>
</organism>
<reference evidence="2 3" key="1">
    <citation type="journal article" date="2017" name="ISME J.">
        <title>Energy and carbon metabolisms in a deep terrestrial subsurface fluid microbial community.</title>
        <authorList>
            <person name="Momper L."/>
            <person name="Jungbluth S.P."/>
            <person name="Lee M.D."/>
            <person name="Amend J.P."/>
        </authorList>
    </citation>
    <scope>NUCLEOTIDE SEQUENCE [LARGE SCALE GENOMIC DNA]</scope>
    <source>
        <strain evidence="2">SURF_17</strain>
    </source>
</reference>
<evidence type="ECO:0000313" key="2">
    <source>
        <dbReference type="EMBL" id="RJP71108.1"/>
    </source>
</evidence>
<name>A0A419F0B6_9BACT</name>
<dbReference type="GO" id="GO:0032259">
    <property type="term" value="P:methylation"/>
    <property type="evidence" value="ECO:0007669"/>
    <property type="project" value="UniProtKB-KW"/>
</dbReference>
<protein>
    <submittedName>
        <fullName evidence="2">Class I SAM-dependent methyltransferase</fullName>
    </submittedName>
</protein>
<dbReference type="InterPro" id="IPR029063">
    <property type="entry name" value="SAM-dependent_MTases_sf"/>
</dbReference>
<dbReference type="Proteomes" id="UP000285961">
    <property type="component" value="Unassembled WGS sequence"/>
</dbReference>
<dbReference type="EMBL" id="QZKI01000062">
    <property type="protein sequence ID" value="RJP71108.1"/>
    <property type="molecule type" value="Genomic_DNA"/>
</dbReference>